<dbReference type="RefSeq" id="WP_190302694.1">
    <property type="nucleotide sequence ID" value="NZ_JACOIJ010000031.1"/>
</dbReference>
<evidence type="ECO:0000313" key="1">
    <source>
        <dbReference type="EMBL" id="MBD1430581.1"/>
    </source>
</evidence>
<keyword evidence="2" id="KW-1185">Reference proteome</keyword>
<evidence type="ECO:0000313" key="2">
    <source>
        <dbReference type="Proteomes" id="UP000651271"/>
    </source>
</evidence>
<gene>
    <name evidence="1" type="ORF">H8B04_13605</name>
</gene>
<protein>
    <submittedName>
        <fullName evidence="1">Uncharacterized protein</fullName>
    </submittedName>
</protein>
<organism evidence="1 2">
    <name type="scientific">Sphingobacterium litopenaei</name>
    <dbReference type="NCBI Taxonomy" id="2763500"/>
    <lineage>
        <taxon>Bacteria</taxon>
        <taxon>Pseudomonadati</taxon>
        <taxon>Bacteroidota</taxon>
        <taxon>Sphingobacteriia</taxon>
        <taxon>Sphingobacteriales</taxon>
        <taxon>Sphingobacteriaceae</taxon>
        <taxon>Sphingobacterium</taxon>
    </lineage>
</organism>
<comment type="caution">
    <text evidence="1">The sequence shown here is derived from an EMBL/GenBank/DDBJ whole genome shotgun (WGS) entry which is preliminary data.</text>
</comment>
<reference evidence="1 2" key="1">
    <citation type="submission" date="2020-08" db="EMBL/GenBank/DDBJ databases">
        <title>Sphingobacterium sp. DN04309 isolated from aquaculture water.</title>
        <authorList>
            <person name="Zhang M."/>
        </authorList>
    </citation>
    <scope>NUCLEOTIDE SEQUENCE [LARGE SCALE GENOMIC DNA]</scope>
    <source>
        <strain evidence="1 2">DN04309</strain>
    </source>
</reference>
<proteinExistence type="predicted"/>
<dbReference type="Proteomes" id="UP000651271">
    <property type="component" value="Unassembled WGS sequence"/>
</dbReference>
<sequence>MRIPNYNRFPSTIVDAEAYVGWNSLRLLLEELIQTNGSVAIELYPGVNESAVIDFLKSINLGDVVDVRSLYKYESEIKAMTEVFLTDDVLFGYISPLTINDYIDGRKLNQFKSINKEGRKLIVGTGASVVADKGTPLVYFDLSRWEIIQRFRRNETDGIGVLSRDEPFSFQYKRGYFNDWKIADRLKEDWCCTVWNG</sequence>
<name>A0ABR7YH33_9SPHI</name>
<dbReference type="EMBL" id="JACOIJ010000031">
    <property type="protein sequence ID" value="MBD1430581.1"/>
    <property type="molecule type" value="Genomic_DNA"/>
</dbReference>
<accession>A0ABR7YH33</accession>